<comment type="caution">
    <text evidence="5">The sequence shown here is derived from an EMBL/GenBank/DDBJ whole genome shotgun (WGS) entry which is preliminary data.</text>
</comment>
<evidence type="ECO:0000256" key="1">
    <source>
        <dbReference type="ARBA" id="ARBA00006484"/>
    </source>
</evidence>
<dbReference type="Gene3D" id="3.40.50.720">
    <property type="entry name" value="NAD(P)-binding Rossmann-like Domain"/>
    <property type="match status" value="1"/>
</dbReference>
<feature type="domain" description="Ketoreductase" evidence="4">
    <location>
        <begin position="6"/>
        <end position="179"/>
    </location>
</feature>
<dbReference type="SUPFAM" id="SSF51735">
    <property type="entry name" value="NAD(P)-binding Rossmann-fold domains"/>
    <property type="match status" value="1"/>
</dbReference>
<keyword evidence="6" id="KW-1185">Reference proteome</keyword>
<dbReference type="InterPro" id="IPR036291">
    <property type="entry name" value="NAD(P)-bd_dom_sf"/>
</dbReference>
<dbReference type="PANTHER" id="PTHR44169">
    <property type="entry name" value="NADPH-DEPENDENT 1-ACYLDIHYDROXYACETONE PHOSPHATE REDUCTASE"/>
    <property type="match status" value="1"/>
</dbReference>
<dbReference type="InterPro" id="IPR020904">
    <property type="entry name" value="Sc_DH/Rdtase_CS"/>
</dbReference>
<dbReference type="EMBL" id="BSFK01000010">
    <property type="protein sequence ID" value="GLK76844.1"/>
    <property type="molecule type" value="Genomic_DNA"/>
</dbReference>
<sequence>MSIANSVALVTGASRGLGGALVRALREAGARRVYAAARSPAAIAGGDGVVTPCRLDVTDAASVAAAARFAHDVTLVFNNAGSMARGALLADRDDAARQDMETNFFGALNVLRAFSGVIVRNGGGAFVNILSVSALANSPDAGGYSASKAAAHSMTQAARAELAPRGIAVFGAYPGPLDTEMATGLIARKAAPDMVARAILAGVASGQDDIWPDDMARQVAAVWSRSPKLLERQFANLAGRAAA</sequence>
<dbReference type="PRINTS" id="PR00080">
    <property type="entry name" value="SDRFAMILY"/>
</dbReference>
<name>A0A9W6JIU1_9HYPH</name>
<evidence type="ECO:0000256" key="2">
    <source>
        <dbReference type="ARBA" id="ARBA00023002"/>
    </source>
</evidence>
<accession>A0A9W6JIU1</accession>
<dbReference type="PANTHER" id="PTHR44169:SF6">
    <property type="entry name" value="NADPH-DEPENDENT 1-ACYLDIHYDROXYACETONE PHOSPHATE REDUCTASE"/>
    <property type="match status" value="1"/>
</dbReference>
<dbReference type="GO" id="GO:0016491">
    <property type="term" value="F:oxidoreductase activity"/>
    <property type="evidence" value="ECO:0007669"/>
    <property type="project" value="UniProtKB-KW"/>
</dbReference>
<reference evidence="5" key="2">
    <citation type="submission" date="2023-01" db="EMBL/GenBank/DDBJ databases">
        <authorList>
            <person name="Sun Q."/>
            <person name="Evtushenko L."/>
        </authorList>
    </citation>
    <scope>NUCLEOTIDE SEQUENCE</scope>
    <source>
        <strain evidence="5">VKM B-2555</strain>
    </source>
</reference>
<dbReference type="PROSITE" id="PS00061">
    <property type="entry name" value="ADH_SHORT"/>
    <property type="match status" value="1"/>
</dbReference>
<organism evidence="5 6">
    <name type="scientific">Methylopila jiangsuensis</name>
    <dbReference type="NCBI Taxonomy" id="586230"/>
    <lineage>
        <taxon>Bacteria</taxon>
        <taxon>Pseudomonadati</taxon>
        <taxon>Pseudomonadota</taxon>
        <taxon>Alphaproteobacteria</taxon>
        <taxon>Hyphomicrobiales</taxon>
        <taxon>Methylopilaceae</taxon>
        <taxon>Methylopila</taxon>
    </lineage>
</organism>
<evidence type="ECO:0000259" key="4">
    <source>
        <dbReference type="SMART" id="SM00822"/>
    </source>
</evidence>
<dbReference type="InterPro" id="IPR057326">
    <property type="entry name" value="KR_dom"/>
</dbReference>
<evidence type="ECO:0000313" key="5">
    <source>
        <dbReference type="EMBL" id="GLK76844.1"/>
    </source>
</evidence>
<dbReference type="AlphaFoldDB" id="A0A9W6JIU1"/>
<dbReference type="Pfam" id="PF00106">
    <property type="entry name" value="adh_short"/>
    <property type="match status" value="1"/>
</dbReference>
<gene>
    <name evidence="5" type="ORF">GCM10008171_20980</name>
</gene>
<proteinExistence type="inferred from homology"/>
<dbReference type="Proteomes" id="UP001143364">
    <property type="component" value="Unassembled WGS sequence"/>
</dbReference>
<dbReference type="SMART" id="SM00822">
    <property type="entry name" value="PKS_KR"/>
    <property type="match status" value="1"/>
</dbReference>
<evidence type="ECO:0000256" key="3">
    <source>
        <dbReference type="RuleBase" id="RU000363"/>
    </source>
</evidence>
<dbReference type="InterPro" id="IPR002347">
    <property type="entry name" value="SDR_fam"/>
</dbReference>
<evidence type="ECO:0000313" key="6">
    <source>
        <dbReference type="Proteomes" id="UP001143364"/>
    </source>
</evidence>
<dbReference type="PRINTS" id="PR00081">
    <property type="entry name" value="GDHRDH"/>
</dbReference>
<keyword evidence="2" id="KW-0560">Oxidoreductase</keyword>
<dbReference type="RefSeq" id="WP_271204701.1">
    <property type="nucleotide sequence ID" value="NZ_BSFK01000010.1"/>
</dbReference>
<dbReference type="NCBIfam" id="NF006118">
    <property type="entry name" value="PRK08264.1-4"/>
    <property type="match status" value="1"/>
</dbReference>
<reference evidence="5" key="1">
    <citation type="journal article" date="2014" name="Int. J. Syst. Evol. Microbiol.">
        <title>Complete genome sequence of Corynebacterium casei LMG S-19264T (=DSM 44701T), isolated from a smear-ripened cheese.</title>
        <authorList>
            <consortium name="US DOE Joint Genome Institute (JGI-PGF)"/>
            <person name="Walter F."/>
            <person name="Albersmeier A."/>
            <person name="Kalinowski J."/>
            <person name="Ruckert C."/>
        </authorList>
    </citation>
    <scope>NUCLEOTIDE SEQUENCE</scope>
    <source>
        <strain evidence="5">VKM B-2555</strain>
    </source>
</reference>
<protein>
    <submittedName>
        <fullName evidence="5">Oxidoreductase</fullName>
    </submittedName>
</protein>
<comment type="similarity">
    <text evidence="1 3">Belongs to the short-chain dehydrogenases/reductases (SDR) family.</text>
</comment>